<proteinExistence type="predicted"/>
<name>A0A845BW66_9NEIS</name>
<dbReference type="Gene3D" id="2.40.160.20">
    <property type="match status" value="1"/>
</dbReference>
<dbReference type="SUPFAM" id="SSF56925">
    <property type="entry name" value="OMPA-like"/>
    <property type="match status" value="1"/>
</dbReference>
<dbReference type="AlphaFoldDB" id="A0A845BW66"/>
<comment type="caution">
    <text evidence="3">The sequence shown here is derived from an EMBL/GenBank/DDBJ whole genome shotgun (WGS) entry which is preliminary data.</text>
</comment>
<organism evidence="3 4">
    <name type="scientific">Craterilacuibacter sinensis</name>
    <dbReference type="NCBI Taxonomy" id="2686017"/>
    <lineage>
        <taxon>Bacteria</taxon>
        <taxon>Pseudomonadati</taxon>
        <taxon>Pseudomonadota</taxon>
        <taxon>Betaproteobacteria</taxon>
        <taxon>Neisseriales</taxon>
        <taxon>Neisseriaceae</taxon>
        <taxon>Craterilacuibacter</taxon>
    </lineage>
</organism>
<sequence length="179" mass="19288">MGGVMKKSTAFVLVLLLPMGVQARTVDAVGFSGGGGAYGHSRHTASLSVLAQTAPWWQSRLQGGSDLMLLGEGRLSWNARGSDTLWSFSASPLLRWQFPQAIGVLSPYVQAGIGAAWFNGTHLQDTDLGSRGQFVDQLGVGLAGKRWDLALRALHYSNADLKKPNNGLDLLELSVLYRY</sequence>
<feature type="chain" id="PRO_5032670724" description="Acyloxyacyl hydrolase" evidence="2">
    <location>
        <begin position="24"/>
        <end position="179"/>
    </location>
</feature>
<dbReference type="Proteomes" id="UP000467214">
    <property type="component" value="Unassembled WGS sequence"/>
</dbReference>
<protein>
    <recommendedName>
        <fullName evidence="5">Acyloxyacyl hydrolase</fullName>
    </recommendedName>
</protein>
<gene>
    <name evidence="3" type="ORF">GQF02_07200</name>
</gene>
<keyword evidence="4" id="KW-1185">Reference proteome</keyword>
<evidence type="ECO:0000313" key="4">
    <source>
        <dbReference type="Proteomes" id="UP000467214"/>
    </source>
</evidence>
<evidence type="ECO:0000313" key="3">
    <source>
        <dbReference type="EMBL" id="MXR36753.1"/>
    </source>
</evidence>
<dbReference type="Pfam" id="PF09411">
    <property type="entry name" value="PagL"/>
    <property type="match status" value="1"/>
</dbReference>
<comment type="subcellular location">
    <subcellularLocation>
        <location evidence="1">Cell outer membrane</location>
    </subcellularLocation>
</comment>
<dbReference type="InterPro" id="IPR018550">
    <property type="entry name" value="Lipid-A_deacylase-rel"/>
</dbReference>
<dbReference type="GO" id="GO:0009279">
    <property type="term" value="C:cell outer membrane"/>
    <property type="evidence" value="ECO:0007669"/>
    <property type="project" value="UniProtKB-SubCell"/>
</dbReference>
<reference evidence="3 4" key="1">
    <citation type="submission" date="2019-12" db="EMBL/GenBank/DDBJ databases">
        <title>Neisseriaceae gen. nov. sp. Genome sequencing and assembly.</title>
        <authorList>
            <person name="Liu Z."/>
            <person name="Li A."/>
        </authorList>
    </citation>
    <scope>NUCLEOTIDE SEQUENCE [LARGE SCALE GENOMIC DNA]</scope>
    <source>
        <strain evidence="3 4">B2N2-7</strain>
    </source>
</reference>
<dbReference type="EMBL" id="WSSB01000005">
    <property type="protein sequence ID" value="MXR36753.1"/>
    <property type="molecule type" value="Genomic_DNA"/>
</dbReference>
<evidence type="ECO:0000256" key="1">
    <source>
        <dbReference type="ARBA" id="ARBA00004442"/>
    </source>
</evidence>
<dbReference type="InterPro" id="IPR011250">
    <property type="entry name" value="OMP/PagP_B-barrel"/>
</dbReference>
<evidence type="ECO:0008006" key="5">
    <source>
        <dbReference type="Google" id="ProtNLM"/>
    </source>
</evidence>
<keyword evidence="2" id="KW-0732">Signal</keyword>
<feature type="signal peptide" evidence="2">
    <location>
        <begin position="1"/>
        <end position="23"/>
    </location>
</feature>
<evidence type="ECO:0000256" key="2">
    <source>
        <dbReference type="SAM" id="SignalP"/>
    </source>
</evidence>
<accession>A0A845BW66</accession>